<feature type="domain" description="Adaptor protein ClpS core" evidence="2">
    <location>
        <begin position="101"/>
        <end position="144"/>
    </location>
</feature>
<organism evidence="3 4">
    <name type="scientific">Nannochloropsis gaditana</name>
    <dbReference type="NCBI Taxonomy" id="72520"/>
    <lineage>
        <taxon>Eukaryota</taxon>
        <taxon>Sar</taxon>
        <taxon>Stramenopiles</taxon>
        <taxon>Ochrophyta</taxon>
        <taxon>Eustigmatophyceae</taxon>
        <taxon>Eustigmatales</taxon>
        <taxon>Monodopsidaceae</taxon>
        <taxon>Nannochloropsis</taxon>
    </lineage>
</organism>
<dbReference type="GO" id="GO:0006508">
    <property type="term" value="P:proteolysis"/>
    <property type="evidence" value="ECO:0007669"/>
    <property type="project" value="UniProtKB-KW"/>
</dbReference>
<dbReference type="SUPFAM" id="SSF54736">
    <property type="entry name" value="ClpS-like"/>
    <property type="match status" value="1"/>
</dbReference>
<keyword evidence="3" id="KW-0645">Protease</keyword>
<dbReference type="InterPro" id="IPR014719">
    <property type="entry name" value="Ribosomal_bL12_C/ClpS-like"/>
</dbReference>
<dbReference type="InterPro" id="IPR003769">
    <property type="entry name" value="ClpS_core"/>
</dbReference>
<dbReference type="EMBL" id="AZIL01000497">
    <property type="protein sequence ID" value="EWM27327.1"/>
    <property type="molecule type" value="Genomic_DNA"/>
</dbReference>
<sequence>MHYPHVHQRRPLLSPFLLGLALILPSLQAFLFPPPHPLRPAPAMSSLRLSSAVASSPASPTFSTVVEPAKPKVAPGTDLGPSPVILVVEETEARSELDGGWELILYNDEVNSRHHVARTLTSVCQLTDDRAYEVMMTAHRQGSAGRRHWLRRHESRLARMKRRAIEAACFQWESCTLEWLLRIGMEGDCRVNEERKALVERTSGAKRDSARRTLR</sequence>
<name>W7TMN2_9STRA</name>
<keyword evidence="1" id="KW-0732">Signal</keyword>
<protein>
    <submittedName>
        <fullName evidence="3">Atp-dependent clp protease adaptor protein</fullName>
    </submittedName>
</protein>
<dbReference type="AlphaFoldDB" id="W7TMN2"/>
<keyword evidence="4" id="KW-1185">Reference proteome</keyword>
<comment type="caution">
    <text evidence="3">The sequence shown here is derived from an EMBL/GenBank/DDBJ whole genome shotgun (WGS) entry which is preliminary data.</text>
</comment>
<dbReference type="Gene3D" id="3.30.1390.10">
    <property type="match status" value="1"/>
</dbReference>
<dbReference type="Pfam" id="PF02617">
    <property type="entry name" value="ClpS"/>
    <property type="match status" value="1"/>
</dbReference>
<keyword evidence="3" id="KW-0378">Hydrolase</keyword>
<accession>W7TMN2</accession>
<evidence type="ECO:0000313" key="3">
    <source>
        <dbReference type="EMBL" id="EWM27327.1"/>
    </source>
</evidence>
<dbReference type="Proteomes" id="UP000019335">
    <property type="component" value="Chromosome 7"/>
</dbReference>
<proteinExistence type="predicted"/>
<reference evidence="3 4" key="1">
    <citation type="journal article" date="2014" name="Mol. Plant">
        <title>Chromosome Scale Genome Assembly and Transcriptome Profiling of Nannochloropsis gaditana in Nitrogen Depletion.</title>
        <authorList>
            <person name="Corteggiani Carpinelli E."/>
            <person name="Telatin A."/>
            <person name="Vitulo N."/>
            <person name="Forcato C."/>
            <person name="D'Angelo M."/>
            <person name="Schiavon R."/>
            <person name="Vezzi A."/>
            <person name="Giacometti G.M."/>
            <person name="Morosinotto T."/>
            <person name="Valle G."/>
        </authorList>
    </citation>
    <scope>NUCLEOTIDE SEQUENCE [LARGE SCALE GENOMIC DNA]</scope>
    <source>
        <strain evidence="3 4">B-31</strain>
    </source>
</reference>
<dbReference type="OrthoDB" id="2013930at2759"/>
<evidence type="ECO:0000256" key="1">
    <source>
        <dbReference type="SAM" id="SignalP"/>
    </source>
</evidence>
<dbReference type="GO" id="GO:0030163">
    <property type="term" value="P:protein catabolic process"/>
    <property type="evidence" value="ECO:0007669"/>
    <property type="project" value="InterPro"/>
</dbReference>
<gene>
    <name evidence="3" type="ORF">Naga_100192g8</name>
</gene>
<feature type="chain" id="PRO_5004900868" evidence="1">
    <location>
        <begin position="30"/>
        <end position="215"/>
    </location>
</feature>
<dbReference type="GO" id="GO:0008233">
    <property type="term" value="F:peptidase activity"/>
    <property type="evidence" value="ECO:0007669"/>
    <property type="project" value="UniProtKB-KW"/>
</dbReference>
<evidence type="ECO:0000259" key="2">
    <source>
        <dbReference type="Pfam" id="PF02617"/>
    </source>
</evidence>
<feature type="signal peptide" evidence="1">
    <location>
        <begin position="1"/>
        <end position="29"/>
    </location>
</feature>
<evidence type="ECO:0000313" key="4">
    <source>
        <dbReference type="Proteomes" id="UP000019335"/>
    </source>
</evidence>